<name>A0A0X3TKS3_9RHOB</name>
<organism evidence="4 5">
    <name type="scientific">Ruegeria marisrubri</name>
    <dbReference type="NCBI Taxonomy" id="1685379"/>
    <lineage>
        <taxon>Bacteria</taxon>
        <taxon>Pseudomonadati</taxon>
        <taxon>Pseudomonadota</taxon>
        <taxon>Alphaproteobacteria</taxon>
        <taxon>Rhodobacterales</taxon>
        <taxon>Roseobacteraceae</taxon>
        <taxon>Ruegeria</taxon>
    </lineage>
</organism>
<dbReference type="SUPFAM" id="SSF56925">
    <property type="entry name" value="OMPA-like"/>
    <property type="match status" value="1"/>
</dbReference>
<comment type="caution">
    <text evidence="4">The sequence shown here is derived from an EMBL/GenBank/DDBJ whole genome shotgun (WGS) entry which is preliminary data.</text>
</comment>
<keyword evidence="5" id="KW-1185">Reference proteome</keyword>
<feature type="chain" id="PRO_5007054153" description="Outer membrane protein beta-barrel domain-containing protein" evidence="2">
    <location>
        <begin position="22"/>
        <end position="192"/>
    </location>
</feature>
<dbReference type="STRING" id="1685379.AVO45_11315"/>
<dbReference type="AlphaFoldDB" id="A0A0X3TKS3"/>
<evidence type="ECO:0000256" key="1">
    <source>
        <dbReference type="ARBA" id="ARBA00022729"/>
    </source>
</evidence>
<reference evidence="4 5" key="1">
    <citation type="submission" date="2015-12" db="EMBL/GenBank/DDBJ databases">
        <authorList>
            <person name="Shamseldin A."/>
            <person name="Moawad H."/>
            <person name="Abd El-Rahim W.M."/>
            <person name="Sadowsky M.J."/>
        </authorList>
    </citation>
    <scope>NUCLEOTIDE SEQUENCE [LARGE SCALE GENOMIC DNA]</scope>
    <source>
        <strain evidence="4 5">ZGT118</strain>
    </source>
</reference>
<keyword evidence="1 2" id="KW-0732">Signal</keyword>
<feature type="signal peptide" evidence="2">
    <location>
        <begin position="1"/>
        <end position="21"/>
    </location>
</feature>
<evidence type="ECO:0000259" key="3">
    <source>
        <dbReference type="Pfam" id="PF13505"/>
    </source>
</evidence>
<sequence>MARNLMIFSALSILASGQAWAQSATESSVTQYASTLPPTNYDWTGFYAGGQLGYIGADTNLSGIDGDDWIGGLNLGYDYDFGTWVLGGGFDYDWTDVSLGSSASIDDIWRLRVRAGYKVNEGLLYGVGGYAEASVSTLGSDDGWFIGGGYEHVVNGDVSVAGELLYHEFNNFNGSTVDVDATTIQVRAAFRF</sequence>
<evidence type="ECO:0000313" key="5">
    <source>
        <dbReference type="Proteomes" id="UP000053791"/>
    </source>
</evidence>
<evidence type="ECO:0000256" key="2">
    <source>
        <dbReference type="SAM" id="SignalP"/>
    </source>
</evidence>
<proteinExistence type="predicted"/>
<protein>
    <recommendedName>
        <fullName evidence="3">Outer membrane protein beta-barrel domain-containing protein</fullName>
    </recommendedName>
</protein>
<dbReference type="InterPro" id="IPR027385">
    <property type="entry name" value="Beta-barrel_OMP"/>
</dbReference>
<dbReference type="Pfam" id="PF13505">
    <property type="entry name" value="OMP_b-brl"/>
    <property type="match status" value="1"/>
</dbReference>
<dbReference type="Proteomes" id="UP000053791">
    <property type="component" value="Unassembled WGS sequence"/>
</dbReference>
<feature type="domain" description="Outer membrane protein beta-barrel" evidence="3">
    <location>
        <begin position="33"/>
        <end position="192"/>
    </location>
</feature>
<dbReference type="EMBL" id="LQBQ01000035">
    <property type="protein sequence ID" value="KUJ76382.1"/>
    <property type="molecule type" value="Genomic_DNA"/>
</dbReference>
<gene>
    <name evidence="4" type="ORF">AVO45_11315</name>
</gene>
<evidence type="ECO:0000313" key="4">
    <source>
        <dbReference type="EMBL" id="KUJ76382.1"/>
    </source>
</evidence>
<dbReference type="InterPro" id="IPR011250">
    <property type="entry name" value="OMP/PagP_B-barrel"/>
</dbReference>
<accession>A0A0X3TKS3</accession>
<dbReference type="OrthoDB" id="268975at2"/>